<evidence type="ECO:0000256" key="1">
    <source>
        <dbReference type="ARBA" id="ARBA00022741"/>
    </source>
</evidence>
<evidence type="ECO:0000256" key="3">
    <source>
        <dbReference type="ARBA" id="ARBA00022806"/>
    </source>
</evidence>
<feature type="non-terminal residue" evidence="6">
    <location>
        <position position="1"/>
    </location>
</feature>
<evidence type="ECO:0000313" key="6">
    <source>
        <dbReference type="EMBL" id="CAK0891238.1"/>
    </source>
</evidence>
<keyword evidence="1" id="KW-0547">Nucleotide-binding</keyword>
<feature type="domain" description="Helicase ATP-binding" evidence="5">
    <location>
        <begin position="76"/>
        <end position="251"/>
    </location>
</feature>
<dbReference type="Proteomes" id="UP001189429">
    <property type="component" value="Unassembled WGS sequence"/>
</dbReference>
<evidence type="ECO:0000256" key="2">
    <source>
        <dbReference type="ARBA" id="ARBA00022801"/>
    </source>
</evidence>
<dbReference type="Pfam" id="PF04059">
    <property type="entry name" value="RRM_2"/>
    <property type="match status" value="1"/>
</dbReference>
<dbReference type="InterPro" id="IPR007201">
    <property type="entry name" value="Mei2-like_Rrm_C"/>
</dbReference>
<accession>A0ABN9X0E7</accession>
<keyword evidence="2" id="KW-0378">Hydrolase</keyword>
<dbReference type="Gene3D" id="3.40.50.300">
    <property type="entry name" value="P-loop containing nucleotide triphosphate hydrolases"/>
    <property type="match status" value="1"/>
</dbReference>
<proteinExistence type="predicted"/>
<reference evidence="6" key="1">
    <citation type="submission" date="2023-10" db="EMBL/GenBank/DDBJ databases">
        <authorList>
            <person name="Chen Y."/>
            <person name="Shah S."/>
            <person name="Dougan E. K."/>
            <person name="Thang M."/>
            <person name="Chan C."/>
        </authorList>
    </citation>
    <scope>NUCLEOTIDE SEQUENCE [LARGE SCALE GENOMIC DNA]</scope>
</reference>
<dbReference type="SMART" id="SM00487">
    <property type="entry name" value="DEXDc"/>
    <property type="match status" value="1"/>
</dbReference>
<name>A0ABN9X0E7_9DINO</name>
<evidence type="ECO:0000313" key="7">
    <source>
        <dbReference type="Proteomes" id="UP001189429"/>
    </source>
</evidence>
<evidence type="ECO:0000259" key="5">
    <source>
        <dbReference type="PROSITE" id="PS51192"/>
    </source>
</evidence>
<protein>
    <recommendedName>
        <fullName evidence="5">Helicase ATP-binding domain-containing protein</fullName>
    </recommendedName>
</protein>
<organism evidence="6 7">
    <name type="scientific">Prorocentrum cordatum</name>
    <dbReference type="NCBI Taxonomy" id="2364126"/>
    <lineage>
        <taxon>Eukaryota</taxon>
        <taxon>Sar</taxon>
        <taxon>Alveolata</taxon>
        <taxon>Dinophyceae</taxon>
        <taxon>Prorocentrales</taxon>
        <taxon>Prorocentraceae</taxon>
        <taxon>Prorocentrum</taxon>
    </lineage>
</organism>
<dbReference type="SUPFAM" id="SSF52540">
    <property type="entry name" value="P-loop containing nucleoside triphosphate hydrolases"/>
    <property type="match status" value="1"/>
</dbReference>
<dbReference type="EMBL" id="CAUYUJ010019447">
    <property type="protein sequence ID" value="CAK0891238.1"/>
    <property type="molecule type" value="Genomic_DNA"/>
</dbReference>
<gene>
    <name evidence="6" type="ORF">PCOR1329_LOCUS71234</name>
</gene>
<dbReference type="PANTHER" id="PTHR18934">
    <property type="entry name" value="ATP-DEPENDENT RNA HELICASE"/>
    <property type="match status" value="1"/>
</dbReference>
<sequence length="429" mass="46849">EELLGPAEDREARSRTLQDALKARAAAARAAGDADLADQGVRPAFAEYRLTPASADPRRPEIVGKLPIERIRADLGKLLTESQVVVVSGGTGSGKSTQLPQFLLDDWRGQDDAAVEPTAGAPRIVVTQPRRIAAISVAERVAWERGEQIGESVGYAVYGSAVRPKLSSGSVEFVTVGTLLRRAVSDPLLQRYDVVVVDEVHERDMLTDFLLILLRELMMQRPRLRLVLMSATMDMGSFADYFRSCPVLEKGCMEWNVRSWAVTVASSAEVTLCVLGLRGGSTTTALMAFMDSVGLRGEYDFLYAPSDFRSKRGFGYAIANFLSSSAAKRFVQLISFGGLSKFAAGSDIRVTPSKTQGLAECLLSWYRSHSRSVRSAKLFCFVRPLNAIMPVNPYLEMPPSIPRAMDVPIPAFSVAGSAKLFCFVRPLTR</sequence>
<comment type="caution">
    <text evidence="6">The sequence shown here is derived from an EMBL/GenBank/DDBJ whole genome shotgun (WGS) entry which is preliminary data.</text>
</comment>
<dbReference type="CDD" id="cd17917">
    <property type="entry name" value="DEXHc_RHA-like"/>
    <property type="match status" value="1"/>
</dbReference>
<dbReference type="PANTHER" id="PTHR18934:SF99">
    <property type="entry name" value="ATP-DEPENDENT RNA HELICASE DHX37-RELATED"/>
    <property type="match status" value="1"/>
</dbReference>
<dbReference type="PROSITE" id="PS51192">
    <property type="entry name" value="HELICASE_ATP_BIND_1"/>
    <property type="match status" value="1"/>
</dbReference>
<keyword evidence="7" id="KW-1185">Reference proteome</keyword>
<dbReference type="InterPro" id="IPR014001">
    <property type="entry name" value="Helicase_ATP-bd"/>
</dbReference>
<keyword evidence="4" id="KW-0067">ATP-binding</keyword>
<dbReference type="InterPro" id="IPR011545">
    <property type="entry name" value="DEAD/DEAH_box_helicase_dom"/>
</dbReference>
<dbReference type="InterPro" id="IPR027417">
    <property type="entry name" value="P-loop_NTPase"/>
</dbReference>
<keyword evidence="3" id="KW-0347">Helicase</keyword>
<dbReference type="Pfam" id="PF00270">
    <property type="entry name" value="DEAD"/>
    <property type="match status" value="1"/>
</dbReference>
<evidence type="ECO:0000256" key="4">
    <source>
        <dbReference type="ARBA" id="ARBA00022840"/>
    </source>
</evidence>